<dbReference type="OrthoDB" id="3190691at2"/>
<dbReference type="Gene3D" id="3.60.15.10">
    <property type="entry name" value="Ribonuclease Z/Hydroxyacylglutathione hydrolase-like"/>
    <property type="match status" value="1"/>
</dbReference>
<gene>
    <name evidence="2" type="ORF">CLV72_104159</name>
</gene>
<accession>A0A2T0Q4E9</accession>
<organism evidence="2 3">
    <name type="scientific">Allonocardiopsis opalescens</name>
    <dbReference type="NCBI Taxonomy" id="1144618"/>
    <lineage>
        <taxon>Bacteria</taxon>
        <taxon>Bacillati</taxon>
        <taxon>Actinomycetota</taxon>
        <taxon>Actinomycetes</taxon>
        <taxon>Streptosporangiales</taxon>
        <taxon>Allonocardiopsis</taxon>
    </lineage>
</organism>
<dbReference type="InterPro" id="IPR050114">
    <property type="entry name" value="UPF0173_UPF0282_UlaG_hydrolase"/>
</dbReference>
<dbReference type="RefSeq" id="WP_106245842.1">
    <property type="nucleotide sequence ID" value="NZ_PVZC01000004.1"/>
</dbReference>
<dbReference type="PANTHER" id="PTHR43546:SF3">
    <property type="entry name" value="UPF0173 METAL-DEPENDENT HYDROLASE MJ1163"/>
    <property type="match status" value="1"/>
</dbReference>
<dbReference type="EMBL" id="PVZC01000004">
    <property type="protein sequence ID" value="PRX98581.1"/>
    <property type="molecule type" value="Genomic_DNA"/>
</dbReference>
<dbReference type="SUPFAM" id="SSF56281">
    <property type="entry name" value="Metallo-hydrolase/oxidoreductase"/>
    <property type="match status" value="1"/>
</dbReference>
<dbReference type="Proteomes" id="UP000237846">
    <property type="component" value="Unassembled WGS sequence"/>
</dbReference>
<proteinExistence type="predicted"/>
<dbReference type="AlphaFoldDB" id="A0A2T0Q4E9"/>
<dbReference type="PANTHER" id="PTHR43546">
    <property type="entry name" value="UPF0173 METAL-DEPENDENT HYDROLASE MJ1163-RELATED"/>
    <property type="match status" value="1"/>
</dbReference>
<dbReference type="SMART" id="SM00849">
    <property type="entry name" value="Lactamase_B"/>
    <property type="match status" value="1"/>
</dbReference>
<dbReference type="InterPro" id="IPR036866">
    <property type="entry name" value="RibonucZ/Hydroxyglut_hydro"/>
</dbReference>
<evidence type="ECO:0000313" key="2">
    <source>
        <dbReference type="EMBL" id="PRX98581.1"/>
    </source>
</evidence>
<evidence type="ECO:0000313" key="3">
    <source>
        <dbReference type="Proteomes" id="UP000237846"/>
    </source>
</evidence>
<comment type="caution">
    <text evidence="2">The sequence shown here is derived from an EMBL/GenBank/DDBJ whole genome shotgun (WGS) entry which is preliminary data.</text>
</comment>
<dbReference type="Pfam" id="PF13483">
    <property type="entry name" value="Lactamase_B_3"/>
    <property type="match status" value="1"/>
</dbReference>
<name>A0A2T0Q4E9_9ACTN</name>
<feature type="domain" description="Metallo-beta-lactamase" evidence="1">
    <location>
        <begin position="7"/>
        <end position="192"/>
    </location>
</feature>
<sequence length="214" mass="22955">MRLTKQGHASVRLAGNGTTLVIDPGVFSEPDAAVGADAVLVTHEHPDHFDLERLRAAADARPGLRVYTHAGIAARLDELAERGVEVHAVAHGDAFEVGGFSVRVHGERHAVIHPDLPELANVGFLVDGAVFHPGDALTVPQARVETLLLPLNAPWLKSGEMIDYARAVAPKRAIAIHDALLGERGLEVYGRHLELAGRDFGDFQRLPPGAELEL</sequence>
<reference evidence="2 3" key="1">
    <citation type="submission" date="2018-03" db="EMBL/GenBank/DDBJ databases">
        <title>Genomic Encyclopedia of Archaeal and Bacterial Type Strains, Phase II (KMG-II): from individual species to whole genera.</title>
        <authorList>
            <person name="Goeker M."/>
        </authorList>
    </citation>
    <scope>NUCLEOTIDE SEQUENCE [LARGE SCALE GENOMIC DNA]</scope>
    <source>
        <strain evidence="2 3">DSM 45601</strain>
    </source>
</reference>
<protein>
    <submittedName>
        <fullName evidence="2">L-ascorbate metabolism protein UlaG (Beta-lactamase superfamily)</fullName>
    </submittedName>
</protein>
<evidence type="ECO:0000259" key="1">
    <source>
        <dbReference type="SMART" id="SM00849"/>
    </source>
</evidence>
<keyword evidence="3" id="KW-1185">Reference proteome</keyword>
<dbReference type="InterPro" id="IPR001279">
    <property type="entry name" value="Metallo-B-lactamas"/>
</dbReference>